<dbReference type="RefSeq" id="WP_256324494.1">
    <property type="nucleotide sequence ID" value="NZ_FMZL01000008.1"/>
</dbReference>
<evidence type="ECO:0000256" key="3">
    <source>
        <dbReference type="ARBA" id="ARBA00022723"/>
    </source>
</evidence>
<dbReference type="AlphaFoldDB" id="A0A1G6KJA4"/>
<keyword evidence="2" id="KW-0004">4Fe-4S</keyword>
<feature type="domain" description="4Fe-4S ferredoxin-type" evidence="8">
    <location>
        <begin position="195"/>
        <end position="224"/>
    </location>
</feature>
<dbReference type="GO" id="GO:0008901">
    <property type="term" value="F:ferredoxin hydrogenase activity"/>
    <property type="evidence" value="ECO:0007669"/>
    <property type="project" value="InterPro"/>
</dbReference>
<dbReference type="Pfam" id="PF13510">
    <property type="entry name" value="Fer2_4"/>
    <property type="match status" value="1"/>
</dbReference>
<dbReference type="InterPro" id="IPR036991">
    <property type="entry name" value="Fe_hydrogenase_ssu_sf"/>
</dbReference>
<dbReference type="PROSITE" id="PS00198">
    <property type="entry name" value="4FE4S_FER_1"/>
    <property type="match status" value="1"/>
</dbReference>
<evidence type="ECO:0000313" key="10">
    <source>
        <dbReference type="EMBL" id="SDC30881.1"/>
    </source>
</evidence>
<dbReference type="SMART" id="SM00902">
    <property type="entry name" value="Fe_hyd_SSU"/>
    <property type="match status" value="1"/>
</dbReference>
<keyword evidence="4" id="KW-0677">Repeat</keyword>
<dbReference type="STRING" id="604330.SAMN04489857_1009"/>
<keyword evidence="11" id="KW-1185">Reference proteome</keyword>
<dbReference type="InterPro" id="IPR004108">
    <property type="entry name" value="Fe_hydrogenase_lsu_C"/>
</dbReference>
<sequence>MVEQLKTKVSAKDAERIVTVTVDGRQVQVPGNATILDACRKAGQNVPTLCYLKGINEIGSCRVCVVEVEGVDQLVASCNNYVLDGMRIKTNSPKVRLARRENVMLLLAQHDTTCTTCARGGNCKLAEVSNDLGIIDFPYKTILANSPWPHDFPLIRNNDKCIRCMRCIQICDKVQASHVWGITNRATHTLVDVAGGANIHDVDCTLCGQCITHCPTGALRERDDVMRVYDALADPDVTTIVQIAPSVRTSWAEHWGLSDEKATIQHMVAALRPMGFDYIVNTDFSADLTIMEEGTELLEHMRRNANGGSGFPMFTSCCPGWVRFVKAHYPELVDDVSTSKSPQQMFGAVVKSYYAEMLGIDPHKIFSLSIMPCVAKKAECAYPNMNDACGDPDVDCVLTVREVSRMLRADHVDVANLEPEPFDEPLGYGTGAGIIFGATGGVMEAALRTAYHIVTGKVPKDDMFDEVRGLRGWKEATFDMDGTKVRVAVASGLQNAKDLCDAIVSGEVSYDFVEVMACPGGCVGGGGQPIHDGEELAGPRGKVLYGLDRVAKYRNSYENPDIVRCYKEYFGEPLSERAEKLLHTDQHGWMMPAEWIRQAEEAPAAGE</sequence>
<dbReference type="Pfam" id="PF12838">
    <property type="entry name" value="Fer4_7"/>
    <property type="match status" value="1"/>
</dbReference>
<reference evidence="11" key="1">
    <citation type="submission" date="2016-10" db="EMBL/GenBank/DDBJ databases">
        <authorList>
            <person name="Varghese N."/>
            <person name="Submissions S."/>
        </authorList>
    </citation>
    <scope>NUCLEOTIDE SEQUENCE [LARGE SCALE GENOMIC DNA]</scope>
    <source>
        <strain evidence="11">DSM 22619</strain>
    </source>
</reference>
<evidence type="ECO:0000256" key="5">
    <source>
        <dbReference type="ARBA" id="ARBA00023004"/>
    </source>
</evidence>
<dbReference type="PROSITE" id="PS51379">
    <property type="entry name" value="4FE4S_FER_2"/>
    <property type="match status" value="2"/>
</dbReference>
<evidence type="ECO:0000256" key="4">
    <source>
        <dbReference type="ARBA" id="ARBA00022737"/>
    </source>
</evidence>
<dbReference type="PROSITE" id="PS51085">
    <property type="entry name" value="2FE2S_FER_2"/>
    <property type="match status" value="1"/>
</dbReference>
<dbReference type="SMART" id="SM00929">
    <property type="entry name" value="NADH-G_4Fe-4S_3"/>
    <property type="match status" value="1"/>
</dbReference>
<dbReference type="InterPro" id="IPR017896">
    <property type="entry name" value="4Fe4S_Fe-S-bd"/>
</dbReference>
<dbReference type="SUPFAM" id="SSF54292">
    <property type="entry name" value="2Fe-2S ferredoxin-like"/>
    <property type="match status" value="1"/>
</dbReference>
<dbReference type="PROSITE" id="PS51839">
    <property type="entry name" value="4FE4S_HC3"/>
    <property type="match status" value="1"/>
</dbReference>
<dbReference type="GO" id="GO:0051539">
    <property type="term" value="F:4 iron, 4 sulfur cluster binding"/>
    <property type="evidence" value="ECO:0007669"/>
    <property type="project" value="UniProtKB-KW"/>
</dbReference>
<feature type="domain" description="4Fe-4S His(Cys)3-ligated-type" evidence="9">
    <location>
        <begin position="94"/>
        <end position="133"/>
    </location>
</feature>
<feature type="domain" description="2Fe-2S ferredoxin-type" evidence="7">
    <location>
        <begin position="16"/>
        <end position="94"/>
    </location>
</feature>
<dbReference type="PANTHER" id="PTHR11615">
    <property type="entry name" value="NITRATE, FORMATE, IRON DEHYDROGENASE"/>
    <property type="match status" value="1"/>
</dbReference>
<dbReference type="EMBL" id="FMZL01000008">
    <property type="protein sequence ID" value="SDC30881.1"/>
    <property type="molecule type" value="Genomic_DNA"/>
</dbReference>
<gene>
    <name evidence="10" type="ORF">SAMN04487824_10851</name>
</gene>
<accession>A0A1G6KJA4</accession>
<dbReference type="InterPro" id="IPR019574">
    <property type="entry name" value="NADH_UbQ_OxRdtase_Gsu_4Fe4S-bd"/>
</dbReference>
<dbReference type="PROSITE" id="PS00641">
    <property type="entry name" value="COMPLEX1_75K_1"/>
    <property type="match status" value="1"/>
</dbReference>
<dbReference type="Pfam" id="PF02256">
    <property type="entry name" value="Fe_hyd_SSU"/>
    <property type="match status" value="1"/>
</dbReference>
<evidence type="ECO:0000259" key="8">
    <source>
        <dbReference type="PROSITE" id="PS51379"/>
    </source>
</evidence>
<dbReference type="InterPro" id="IPR017900">
    <property type="entry name" value="4Fe4S_Fe_S_CS"/>
</dbReference>
<proteinExistence type="predicted"/>
<dbReference type="SUPFAM" id="SSF54862">
    <property type="entry name" value="4Fe-4S ferredoxins"/>
    <property type="match status" value="1"/>
</dbReference>
<name>A0A1G6KJA4_9ACTN</name>
<keyword evidence="6" id="KW-0411">Iron-sulfur</keyword>
<dbReference type="GO" id="GO:0008137">
    <property type="term" value="F:NADH dehydrogenase (ubiquinone) activity"/>
    <property type="evidence" value="ECO:0007669"/>
    <property type="project" value="InterPro"/>
</dbReference>
<dbReference type="FunFam" id="3.10.20.740:FF:000003">
    <property type="entry name" value="Formate dehydrogenase subunit alpha"/>
    <property type="match status" value="1"/>
</dbReference>
<evidence type="ECO:0000256" key="1">
    <source>
        <dbReference type="ARBA" id="ARBA00001966"/>
    </source>
</evidence>
<dbReference type="Pfam" id="PF02906">
    <property type="entry name" value="Fe_hyd_lg_C"/>
    <property type="match status" value="1"/>
</dbReference>
<dbReference type="GO" id="GO:0005506">
    <property type="term" value="F:iron ion binding"/>
    <property type="evidence" value="ECO:0007669"/>
    <property type="project" value="InterPro"/>
</dbReference>
<evidence type="ECO:0000313" key="11">
    <source>
        <dbReference type="Proteomes" id="UP000198528"/>
    </source>
</evidence>
<evidence type="ECO:0000259" key="7">
    <source>
        <dbReference type="PROSITE" id="PS51085"/>
    </source>
</evidence>
<dbReference type="CDD" id="cd00207">
    <property type="entry name" value="fer2"/>
    <property type="match status" value="1"/>
</dbReference>
<dbReference type="Gene3D" id="3.30.70.20">
    <property type="match status" value="1"/>
</dbReference>
<dbReference type="InterPro" id="IPR001041">
    <property type="entry name" value="2Fe-2S_ferredoxin-type"/>
</dbReference>
<comment type="cofactor">
    <cofactor evidence="1">
        <name>[4Fe-4S] cluster</name>
        <dbReference type="ChEBI" id="CHEBI:49883"/>
    </cofactor>
</comment>
<evidence type="ECO:0000256" key="6">
    <source>
        <dbReference type="ARBA" id="ARBA00023014"/>
    </source>
</evidence>
<dbReference type="NCBIfam" id="TIGR02512">
    <property type="entry name" value="FeFe_hydrog_A"/>
    <property type="match status" value="1"/>
</dbReference>
<dbReference type="InterPro" id="IPR036010">
    <property type="entry name" value="2Fe-2S_ferredoxin-like_sf"/>
</dbReference>
<dbReference type="GO" id="GO:0016020">
    <property type="term" value="C:membrane"/>
    <property type="evidence" value="ECO:0007669"/>
    <property type="project" value="InterPro"/>
</dbReference>
<dbReference type="Pfam" id="PF10588">
    <property type="entry name" value="NADH-G_4Fe-4S_3"/>
    <property type="match status" value="1"/>
</dbReference>
<keyword evidence="5" id="KW-0408">Iron</keyword>
<dbReference type="InterPro" id="IPR003149">
    <property type="entry name" value="Fe_hydrogenase_ssu"/>
</dbReference>
<dbReference type="InterPro" id="IPR009016">
    <property type="entry name" value="Fe_hydrogenase"/>
</dbReference>
<dbReference type="Gene3D" id="3.40.950.10">
    <property type="entry name" value="Fe-only Hydrogenase (Larger Subunit), Chain L, domain 3"/>
    <property type="match status" value="1"/>
</dbReference>
<protein>
    <submittedName>
        <fullName evidence="10">NADH-quinone oxidoreductase subunit G</fullName>
    </submittedName>
</protein>
<dbReference type="InterPro" id="IPR013352">
    <property type="entry name" value="Fe_hydrogenase_subset"/>
</dbReference>
<dbReference type="Gene3D" id="3.10.20.740">
    <property type="match status" value="1"/>
</dbReference>
<evidence type="ECO:0000259" key="9">
    <source>
        <dbReference type="PROSITE" id="PS51839"/>
    </source>
</evidence>
<keyword evidence="3" id="KW-0479">Metal-binding</keyword>
<dbReference type="Proteomes" id="UP000198528">
    <property type="component" value="Unassembled WGS sequence"/>
</dbReference>
<organism evidence="10 11">
    <name type="scientific">Parafannyhessea umbonata</name>
    <dbReference type="NCBI Taxonomy" id="604330"/>
    <lineage>
        <taxon>Bacteria</taxon>
        <taxon>Bacillati</taxon>
        <taxon>Actinomycetota</taxon>
        <taxon>Coriobacteriia</taxon>
        <taxon>Coriobacteriales</taxon>
        <taxon>Atopobiaceae</taxon>
        <taxon>Parafannyhessea</taxon>
    </lineage>
</organism>
<dbReference type="Gene3D" id="3.40.50.1780">
    <property type="match status" value="1"/>
</dbReference>
<dbReference type="FunFam" id="3.30.70.20:FF:000035">
    <property type="entry name" value="Iron hydrogenase 1"/>
    <property type="match status" value="1"/>
</dbReference>
<dbReference type="Gene3D" id="4.10.260.20">
    <property type="entry name" value="Iron hydrogenase, small subunit"/>
    <property type="match status" value="1"/>
</dbReference>
<feature type="domain" description="4Fe-4S ferredoxin-type" evidence="8">
    <location>
        <begin position="152"/>
        <end position="182"/>
    </location>
</feature>
<dbReference type="SUPFAM" id="SSF53920">
    <property type="entry name" value="Fe-only hydrogenase"/>
    <property type="match status" value="1"/>
</dbReference>
<evidence type="ECO:0000256" key="2">
    <source>
        <dbReference type="ARBA" id="ARBA00022485"/>
    </source>
</evidence>
<dbReference type="GO" id="GO:0042773">
    <property type="term" value="P:ATP synthesis coupled electron transport"/>
    <property type="evidence" value="ECO:0007669"/>
    <property type="project" value="InterPro"/>
</dbReference>
<dbReference type="InterPro" id="IPR050340">
    <property type="entry name" value="Cytosolic_Fe-S_CAF"/>
</dbReference>
<dbReference type="InterPro" id="IPR000283">
    <property type="entry name" value="NADH_UbQ_OxRdtase_75kDa_su_CS"/>
</dbReference>